<gene>
    <name evidence="2" type="ORF">CONPUDRAFT_77624</name>
</gene>
<dbReference type="GeneID" id="19209634"/>
<comment type="caution">
    <text evidence="2">The sequence shown here is derived from an EMBL/GenBank/DDBJ whole genome shotgun (WGS) entry which is preliminary data.</text>
</comment>
<dbReference type="EMBL" id="JH711590">
    <property type="protein sequence ID" value="EIW74786.1"/>
    <property type="molecule type" value="Genomic_DNA"/>
</dbReference>
<evidence type="ECO:0000313" key="2">
    <source>
        <dbReference type="EMBL" id="EIW74786.1"/>
    </source>
</evidence>
<evidence type="ECO:0000256" key="1">
    <source>
        <dbReference type="SAM" id="Phobius"/>
    </source>
</evidence>
<dbReference type="Proteomes" id="UP000053558">
    <property type="component" value="Unassembled WGS sequence"/>
</dbReference>
<accession>A0A5M3M780</accession>
<reference evidence="3" key="1">
    <citation type="journal article" date="2012" name="Science">
        <title>The Paleozoic origin of enzymatic lignin decomposition reconstructed from 31 fungal genomes.</title>
        <authorList>
            <person name="Floudas D."/>
            <person name="Binder M."/>
            <person name="Riley R."/>
            <person name="Barry K."/>
            <person name="Blanchette R.A."/>
            <person name="Henrissat B."/>
            <person name="Martinez A.T."/>
            <person name="Otillar R."/>
            <person name="Spatafora J.W."/>
            <person name="Yadav J.S."/>
            <person name="Aerts A."/>
            <person name="Benoit I."/>
            <person name="Boyd A."/>
            <person name="Carlson A."/>
            <person name="Copeland A."/>
            <person name="Coutinho P.M."/>
            <person name="de Vries R.P."/>
            <person name="Ferreira P."/>
            <person name="Findley K."/>
            <person name="Foster B."/>
            <person name="Gaskell J."/>
            <person name="Glotzer D."/>
            <person name="Gorecki P."/>
            <person name="Heitman J."/>
            <person name="Hesse C."/>
            <person name="Hori C."/>
            <person name="Igarashi K."/>
            <person name="Jurgens J.A."/>
            <person name="Kallen N."/>
            <person name="Kersten P."/>
            <person name="Kohler A."/>
            <person name="Kuees U."/>
            <person name="Kumar T.K.A."/>
            <person name="Kuo A."/>
            <person name="LaButti K."/>
            <person name="Larrondo L.F."/>
            <person name="Lindquist E."/>
            <person name="Ling A."/>
            <person name="Lombard V."/>
            <person name="Lucas S."/>
            <person name="Lundell T."/>
            <person name="Martin R."/>
            <person name="McLaughlin D.J."/>
            <person name="Morgenstern I."/>
            <person name="Morin E."/>
            <person name="Murat C."/>
            <person name="Nagy L.G."/>
            <person name="Nolan M."/>
            <person name="Ohm R.A."/>
            <person name="Patyshakuliyeva A."/>
            <person name="Rokas A."/>
            <person name="Ruiz-Duenas F.J."/>
            <person name="Sabat G."/>
            <person name="Salamov A."/>
            <person name="Samejima M."/>
            <person name="Schmutz J."/>
            <person name="Slot J.C."/>
            <person name="St John F."/>
            <person name="Stenlid J."/>
            <person name="Sun H."/>
            <person name="Sun S."/>
            <person name="Syed K."/>
            <person name="Tsang A."/>
            <person name="Wiebenga A."/>
            <person name="Young D."/>
            <person name="Pisabarro A."/>
            <person name="Eastwood D.C."/>
            <person name="Martin F."/>
            <person name="Cullen D."/>
            <person name="Grigoriev I.V."/>
            <person name="Hibbett D.S."/>
        </authorList>
    </citation>
    <scope>NUCLEOTIDE SEQUENCE [LARGE SCALE GENOMIC DNA]</scope>
    <source>
        <strain evidence="3">RWD-64-598 SS2</strain>
    </source>
</reference>
<proteinExistence type="predicted"/>
<keyword evidence="1" id="KW-1133">Transmembrane helix</keyword>
<protein>
    <submittedName>
        <fullName evidence="2">Uncharacterized protein</fullName>
    </submittedName>
</protein>
<dbReference type="RefSeq" id="XP_007774863.1">
    <property type="nucleotide sequence ID" value="XM_007776673.1"/>
</dbReference>
<feature type="transmembrane region" description="Helical" evidence="1">
    <location>
        <begin position="99"/>
        <end position="119"/>
    </location>
</feature>
<name>A0A5M3M780_CONPW</name>
<keyword evidence="1" id="KW-0472">Membrane</keyword>
<evidence type="ECO:0000313" key="3">
    <source>
        <dbReference type="Proteomes" id="UP000053558"/>
    </source>
</evidence>
<keyword evidence="1" id="KW-0812">Transmembrane</keyword>
<feature type="transmembrane region" description="Helical" evidence="1">
    <location>
        <begin position="71"/>
        <end position="92"/>
    </location>
</feature>
<keyword evidence="3" id="KW-1185">Reference proteome</keyword>
<dbReference type="AlphaFoldDB" id="A0A5M3M780"/>
<dbReference type="KEGG" id="cput:CONPUDRAFT_77624"/>
<organism evidence="2 3">
    <name type="scientific">Coniophora puteana (strain RWD-64-598)</name>
    <name type="common">Brown rot fungus</name>
    <dbReference type="NCBI Taxonomy" id="741705"/>
    <lineage>
        <taxon>Eukaryota</taxon>
        <taxon>Fungi</taxon>
        <taxon>Dikarya</taxon>
        <taxon>Basidiomycota</taxon>
        <taxon>Agaricomycotina</taxon>
        <taxon>Agaricomycetes</taxon>
        <taxon>Agaricomycetidae</taxon>
        <taxon>Boletales</taxon>
        <taxon>Coniophorineae</taxon>
        <taxon>Coniophoraceae</taxon>
        <taxon>Coniophora</taxon>
    </lineage>
</organism>
<sequence length="139" mass="15268">MAHVETALIDTSSGCIGTRVKRLTVNPATACFKPKVELSSFLTAYGGLKNPPNVGVARLQSCTPWKWSSTAFPATSILCSEILVAFRVYVIWNKSRKVLYGILAVATVCITVSVVTQILDVYWDPWPLRKILTTAFSTE</sequence>